<dbReference type="SUPFAM" id="SSF47616">
    <property type="entry name" value="GST C-terminal domain-like"/>
    <property type="match status" value="1"/>
</dbReference>
<dbReference type="PANTHER" id="PTHR11571:SF263">
    <property type="entry name" value="GLUTATHIONE S-TRANSFERASE"/>
    <property type="match status" value="1"/>
</dbReference>
<dbReference type="PROSITE" id="PS50404">
    <property type="entry name" value="GST_NTER"/>
    <property type="match status" value="1"/>
</dbReference>
<dbReference type="InterPro" id="IPR036282">
    <property type="entry name" value="Glutathione-S-Trfase_C_sf"/>
</dbReference>
<dbReference type="Gene3D" id="3.40.30.10">
    <property type="entry name" value="Glutaredoxin"/>
    <property type="match status" value="1"/>
</dbReference>
<evidence type="ECO:0000259" key="1">
    <source>
        <dbReference type="PROSITE" id="PS50404"/>
    </source>
</evidence>
<comment type="caution">
    <text evidence="3">The sequence shown here is derived from an EMBL/GenBank/DDBJ whole genome shotgun (WGS) entry which is preliminary data.</text>
</comment>
<dbReference type="CDD" id="cd03039">
    <property type="entry name" value="GST_N_Sigma_like"/>
    <property type="match status" value="1"/>
</dbReference>
<evidence type="ECO:0000259" key="2">
    <source>
        <dbReference type="PROSITE" id="PS50405"/>
    </source>
</evidence>
<feature type="domain" description="GST N-terminal" evidence="1">
    <location>
        <begin position="1"/>
        <end position="86"/>
    </location>
</feature>
<dbReference type="InterPro" id="IPR050213">
    <property type="entry name" value="GST_superfamily"/>
</dbReference>
<dbReference type="GO" id="GO:0004364">
    <property type="term" value="F:glutathione transferase activity"/>
    <property type="evidence" value="ECO:0007669"/>
    <property type="project" value="TreeGrafter"/>
</dbReference>
<dbReference type="Proteomes" id="UP000253628">
    <property type="component" value="Unassembled WGS sequence"/>
</dbReference>
<evidence type="ECO:0000313" key="3">
    <source>
        <dbReference type="EMBL" id="RBP35763.1"/>
    </source>
</evidence>
<name>A0A366H1K3_9BURK</name>
<dbReference type="InterPro" id="IPR010987">
    <property type="entry name" value="Glutathione-S-Trfase_C-like"/>
</dbReference>
<keyword evidence="3" id="KW-0808">Transferase</keyword>
<dbReference type="PROSITE" id="PS50405">
    <property type="entry name" value="GST_CTER"/>
    <property type="match status" value="1"/>
</dbReference>
<keyword evidence="4" id="KW-1185">Reference proteome</keyword>
<dbReference type="SUPFAM" id="SSF52833">
    <property type="entry name" value="Thioredoxin-like"/>
    <property type="match status" value="1"/>
</dbReference>
<dbReference type="InterPro" id="IPR036249">
    <property type="entry name" value="Thioredoxin-like_sf"/>
</dbReference>
<dbReference type="InterPro" id="IPR004046">
    <property type="entry name" value="GST_C"/>
</dbReference>
<protein>
    <submittedName>
        <fullName evidence="3">Glutathione S-transferase</fullName>
    </submittedName>
</protein>
<proteinExistence type="predicted"/>
<dbReference type="CDD" id="cd03192">
    <property type="entry name" value="GST_C_Sigma_like"/>
    <property type="match status" value="1"/>
</dbReference>
<dbReference type="RefSeq" id="WP_113934878.1">
    <property type="nucleotide sequence ID" value="NZ_JACCEU010000011.1"/>
</dbReference>
<accession>A0A366H1K3</accession>
<sequence length="236" mass="27169">MTYELWYWNGIPGRGEFVRLALEAAKTPYRDCTREPGAGQERLLEDMNRVREYPPFAPPYLVVDRMVISQTANILLFLGEKHSLAPADTAGRLWVNQIQLTIADMVVEAHDVHHPIASSLHYEEQKAESLRRAQVFRETRIPKFLHYFERVLIPHEGWLTAGTHWSYADLSLFQLVDGLLHAFPKRMAAVISDYPCLSGLHKRVGALPELQDYFASPRRLPFGDGMFRYYPELDGE</sequence>
<reference evidence="3 4" key="1">
    <citation type="submission" date="2018-06" db="EMBL/GenBank/DDBJ databases">
        <title>Genomic Encyclopedia of Type Strains, Phase IV (KMG-IV): sequencing the most valuable type-strain genomes for metagenomic binning, comparative biology and taxonomic classification.</title>
        <authorList>
            <person name="Goeker M."/>
        </authorList>
    </citation>
    <scope>NUCLEOTIDE SEQUENCE [LARGE SCALE GENOMIC DNA]</scope>
    <source>
        <strain evidence="3 4">DSM 25520</strain>
    </source>
</reference>
<dbReference type="GO" id="GO:0006749">
    <property type="term" value="P:glutathione metabolic process"/>
    <property type="evidence" value="ECO:0007669"/>
    <property type="project" value="TreeGrafter"/>
</dbReference>
<dbReference type="EMBL" id="QNRQ01000015">
    <property type="protein sequence ID" value="RBP35763.1"/>
    <property type="molecule type" value="Genomic_DNA"/>
</dbReference>
<evidence type="ECO:0000313" key="4">
    <source>
        <dbReference type="Proteomes" id="UP000253628"/>
    </source>
</evidence>
<dbReference type="Pfam" id="PF14497">
    <property type="entry name" value="GST_C_3"/>
    <property type="match status" value="1"/>
</dbReference>
<dbReference type="PANTHER" id="PTHR11571">
    <property type="entry name" value="GLUTATHIONE S-TRANSFERASE"/>
    <property type="match status" value="1"/>
</dbReference>
<dbReference type="AlphaFoldDB" id="A0A366H1K3"/>
<dbReference type="Gene3D" id="1.20.1050.10">
    <property type="match status" value="1"/>
</dbReference>
<organism evidence="3 4">
    <name type="scientific">Eoetvoesiella caeni</name>
    <dbReference type="NCBI Taxonomy" id="645616"/>
    <lineage>
        <taxon>Bacteria</taxon>
        <taxon>Pseudomonadati</taxon>
        <taxon>Pseudomonadota</taxon>
        <taxon>Betaproteobacteria</taxon>
        <taxon>Burkholderiales</taxon>
        <taxon>Alcaligenaceae</taxon>
        <taxon>Eoetvoesiella</taxon>
    </lineage>
</organism>
<gene>
    <name evidence="3" type="ORF">DFR37_11537</name>
</gene>
<dbReference type="OrthoDB" id="6043394at2"/>
<dbReference type="InterPro" id="IPR004045">
    <property type="entry name" value="Glutathione_S-Trfase_N"/>
</dbReference>
<feature type="domain" description="GST C-terminal" evidence="2">
    <location>
        <begin position="88"/>
        <end position="222"/>
    </location>
</feature>